<dbReference type="Proteomes" id="UP000580250">
    <property type="component" value="Unassembled WGS sequence"/>
</dbReference>
<dbReference type="EMBL" id="CAJEWN010000201">
    <property type="protein sequence ID" value="CAD2172480.1"/>
    <property type="molecule type" value="Genomic_DNA"/>
</dbReference>
<feature type="binding site" evidence="1">
    <location>
        <position position="108"/>
    </location>
    <ligand>
        <name>ATP</name>
        <dbReference type="ChEBI" id="CHEBI:30616"/>
    </ligand>
</feature>
<accession>A0A6V7VC41</accession>
<feature type="chain" id="PRO_5028018573" description="Protein kinase domain-containing protein" evidence="2">
    <location>
        <begin position="23"/>
        <end position="390"/>
    </location>
</feature>
<dbReference type="InterPro" id="IPR011009">
    <property type="entry name" value="Kinase-like_dom_sf"/>
</dbReference>
<dbReference type="InterPro" id="IPR017441">
    <property type="entry name" value="Protein_kinase_ATP_BS"/>
</dbReference>
<keyword evidence="1" id="KW-0067">ATP-binding</keyword>
<dbReference type="GO" id="GO:0005634">
    <property type="term" value="C:nucleus"/>
    <property type="evidence" value="ECO:0007669"/>
    <property type="project" value="TreeGrafter"/>
</dbReference>
<dbReference type="GO" id="GO:0005524">
    <property type="term" value="F:ATP binding"/>
    <property type="evidence" value="ECO:0007669"/>
    <property type="project" value="UniProtKB-UniRule"/>
</dbReference>
<feature type="signal peptide" evidence="2">
    <location>
        <begin position="1"/>
        <end position="22"/>
    </location>
</feature>
<evidence type="ECO:0000313" key="4">
    <source>
        <dbReference type="EMBL" id="CAD2172480.1"/>
    </source>
</evidence>
<sequence>MILKNFLILSTMIFSFCGFASIEGMYHVEGLNKGKAVSTSYDDNERCNCGEFPFDLDESVELTGIHGNVMTLKYTTKPLGKIGSGFHSKVYHAHWIGENTTTTFVALKIYHSDHFEEELKVLEFLNEKDDSERNHLIKMLGLGQYDGYVLLALELGGKDLRNYYNKIVPMVERKARSNDELHTKIIKGAARALAQFHKYGGHGDIKHENFVVSRDQDPTADVIDVKLIDFNVSRLYVDKDVDVEKIKRYDIEKFGEMVYRMFNEHYSTASRHKFVPEVNESNYTYNTKLDRVIKACFQDESIRPDIQEIVEFLNDEIDEFAYKQNATGHQIEFHQEPTHYGQHGVGSGYSHHMNDPPHEREQQHYETQRVAHVHRDDSPPRRKKFWCFDC</sequence>
<dbReference type="InterPro" id="IPR000719">
    <property type="entry name" value="Prot_kinase_dom"/>
</dbReference>
<proteinExistence type="predicted"/>
<dbReference type="SMART" id="SM00220">
    <property type="entry name" value="S_TKc"/>
    <property type="match status" value="1"/>
</dbReference>
<dbReference type="PROSITE" id="PS00107">
    <property type="entry name" value="PROTEIN_KINASE_ATP"/>
    <property type="match status" value="1"/>
</dbReference>
<dbReference type="PROSITE" id="PS50011">
    <property type="entry name" value="PROTEIN_KINASE_DOM"/>
    <property type="match status" value="1"/>
</dbReference>
<keyword evidence="1" id="KW-0547">Nucleotide-binding</keyword>
<protein>
    <recommendedName>
        <fullName evidence="3">Protein kinase domain-containing protein</fullName>
    </recommendedName>
</protein>
<gene>
    <name evidence="4" type="ORF">MENT_LOCUS24034</name>
</gene>
<dbReference type="SUPFAM" id="SSF56112">
    <property type="entry name" value="Protein kinase-like (PK-like)"/>
    <property type="match status" value="1"/>
</dbReference>
<dbReference type="PANTHER" id="PTHR44167:SF24">
    <property type="entry name" value="SERINE_THREONINE-PROTEIN KINASE CHK2"/>
    <property type="match status" value="1"/>
</dbReference>
<feature type="domain" description="Protein kinase" evidence="3">
    <location>
        <begin position="76"/>
        <end position="390"/>
    </location>
</feature>
<dbReference type="Gene3D" id="1.10.510.10">
    <property type="entry name" value="Transferase(Phosphotransferase) domain 1"/>
    <property type="match status" value="1"/>
</dbReference>
<dbReference type="PANTHER" id="PTHR44167">
    <property type="entry name" value="OVARIAN-SPECIFIC SERINE/THREONINE-PROTEIN KINASE LOK-RELATED"/>
    <property type="match status" value="1"/>
</dbReference>
<evidence type="ECO:0000256" key="1">
    <source>
        <dbReference type="PROSITE-ProRule" id="PRU10141"/>
    </source>
</evidence>
<dbReference type="Gene3D" id="3.30.200.20">
    <property type="entry name" value="Phosphorylase Kinase, domain 1"/>
    <property type="match status" value="1"/>
</dbReference>
<name>A0A6V7VC41_MELEN</name>
<evidence type="ECO:0000259" key="3">
    <source>
        <dbReference type="PROSITE" id="PS50011"/>
    </source>
</evidence>
<dbReference type="GO" id="GO:0005737">
    <property type="term" value="C:cytoplasm"/>
    <property type="evidence" value="ECO:0007669"/>
    <property type="project" value="TreeGrafter"/>
</dbReference>
<reference evidence="4 5" key="1">
    <citation type="submission" date="2020-08" db="EMBL/GenBank/DDBJ databases">
        <authorList>
            <person name="Koutsovoulos G."/>
            <person name="Danchin GJ E."/>
        </authorList>
    </citation>
    <scope>NUCLEOTIDE SEQUENCE [LARGE SCALE GENOMIC DNA]</scope>
</reference>
<dbReference type="AlphaFoldDB" id="A0A6V7VC41"/>
<dbReference type="Pfam" id="PF00069">
    <property type="entry name" value="Pkinase"/>
    <property type="match status" value="1"/>
</dbReference>
<keyword evidence="2" id="KW-0732">Signal</keyword>
<evidence type="ECO:0000313" key="5">
    <source>
        <dbReference type="Proteomes" id="UP000580250"/>
    </source>
</evidence>
<dbReference type="GO" id="GO:0004674">
    <property type="term" value="F:protein serine/threonine kinase activity"/>
    <property type="evidence" value="ECO:0007669"/>
    <property type="project" value="TreeGrafter"/>
</dbReference>
<comment type="caution">
    <text evidence="4">The sequence shown here is derived from an EMBL/GenBank/DDBJ whole genome shotgun (WGS) entry which is preliminary data.</text>
</comment>
<organism evidence="4 5">
    <name type="scientific">Meloidogyne enterolobii</name>
    <name type="common">Root-knot nematode worm</name>
    <name type="synonym">Meloidogyne mayaguensis</name>
    <dbReference type="NCBI Taxonomy" id="390850"/>
    <lineage>
        <taxon>Eukaryota</taxon>
        <taxon>Metazoa</taxon>
        <taxon>Ecdysozoa</taxon>
        <taxon>Nematoda</taxon>
        <taxon>Chromadorea</taxon>
        <taxon>Rhabditida</taxon>
        <taxon>Tylenchina</taxon>
        <taxon>Tylenchomorpha</taxon>
        <taxon>Tylenchoidea</taxon>
        <taxon>Meloidogynidae</taxon>
        <taxon>Meloidogyninae</taxon>
        <taxon>Meloidogyne</taxon>
    </lineage>
</organism>
<dbReference type="GO" id="GO:0044773">
    <property type="term" value="P:mitotic DNA damage checkpoint signaling"/>
    <property type="evidence" value="ECO:0007669"/>
    <property type="project" value="TreeGrafter"/>
</dbReference>
<evidence type="ECO:0000256" key="2">
    <source>
        <dbReference type="SAM" id="SignalP"/>
    </source>
</evidence>